<sequence length="73" mass="8494">MHCSILNDCSINLNFTFENNQLFVITKEPIEIGTKLHLNKIILPKLNMNKEVQIKSEPTDIEMKNKSTTEKNY</sequence>
<dbReference type="AlphaFoldDB" id="A0A8S3FG20"/>
<feature type="non-terminal residue" evidence="1">
    <location>
        <position position="1"/>
    </location>
</feature>
<evidence type="ECO:0000313" key="1">
    <source>
        <dbReference type="EMBL" id="CAF5121347.1"/>
    </source>
</evidence>
<dbReference type="EMBL" id="CAJOBH010244804">
    <property type="protein sequence ID" value="CAF5121347.1"/>
    <property type="molecule type" value="Genomic_DNA"/>
</dbReference>
<evidence type="ECO:0000313" key="4">
    <source>
        <dbReference type="Proteomes" id="UP000681967"/>
    </source>
</evidence>
<accession>A0A8S3FG20</accession>
<dbReference type="EMBL" id="CAJOBI010341104">
    <property type="protein sequence ID" value="CAF5213003.1"/>
    <property type="molecule type" value="Genomic_DNA"/>
</dbReference>
<dbReference type="Proteomes" id="UP000681720">
    <property type="component" value="Unassembled WGS sequence"/>
</dbReference>
<gene>
    <name evidence="1" type="ORF">BYL167_LOCUS67122</name>
    <name evidence="3" type="ORF">GIL414_LOCUS80721</name>
    <name evidence="2" type="ORF">SMN809_LOCUS78911</name>
</gene>
<evidence type="ECO:0000313" key="2">
    <source>
        <dbReference type="EMBL" id="CAF5213003.1"/>
    </source>
</evidence>
<organism evidence="1 4">
    <name type="scientific">Rotaria magnacalcarata</name>
    <dbReference type="NCBI Taxonomy" id="392030"/>
    <lineage>
        <taxon>Eukaryota</taxon>
        <taxon>Metazoa</taxon>
        <taxon>Spiralia</taxon>
        <taxon>Gnathifera</taxon>
        <taxon>Rotifera</taxon>
        <taxon>Eurotatoria</taxon>
        <taxon>Bdelloidea</taxon>
        <taxon>Philodinida</taxon>
        <taxon>Philodinidae</taxon>
        <taxon>Rotaria</taxon>
    </lineage>
</organism>
<evidence type="ECO:0000313" key="3">
    <source>
        <dbReference type="EMBL" id="CAF5213704.1"/>
    </source>
</evidence>
<protein>
    <submittedName>
        <fullName evidence="1">Uncharacterized protein</fullName>
    </submittedName>
</protein>
<reference evidence="1" key="1">
    <citation type="submission" date="2021-02" db="EMBL/GenBank/DDBJ databases">
        <authorList>
            <person name="Nowell W R."/>
        </authorList>
    </citation>
    <scope>NUCLEOTIDE SEQUENCE</scope>
</reference>
<dbReference type="Proteomes" id="UP000676336">
    <property type="component" value="Unassembled WGS sequence"/>
</dbReference>
<dbReference type="EMBL" id="CAJOBJ010355557">
    <property type="protein sequence ID" value="CAF5213704.1"/>
    <property type="molecule type" value="Genomic_DNA"/>
</dbReference>
<dbReference type="Proteomes" id="UP000681967">
    <property type="component" value="Unassembled WGS sequence"/>
</dbReference>
<comment type="caution">
    <text evidence="1">The sequence shown here is derived from an EMBL/GenBank/DDBJ whole genome shotgun (WGS) entry which is preliminary data.</text>
</comment>
<proteinExistence type="predicted"/>
<name>A0A8S3FG20_9BILA</name>